<dbReference type="EMBL" id="JAWDIQ010000002">
    <property type="protein sequence ID" value="MDY0409207.1"/>
    <property type="molecule type" value="Genomic_DNA"/>
</dbReference>
<keyword evidence="2" id="KW-1185">Reference proteome</keyword>
<accession>A0ABU5CS50</accession>
<dbReference type="RefSeq" id="WP_320380014.1">
    <property type="nucleotide sequence ID" value="NZ_JAWDIQ010000002.1"/>
</dbReference>
<sequence>MKEKLEESDNQNKSHIQVFDTRFALTFVNQTIHVLYDNKEYQVQVNDIDLNPIKLEHIVSIDKLVAVINIETTHYLLVLENEGLWIRRDNGNPLFNTVIEHNYDIGVSVKITNGYFVQIMKGNSVIFEFDNFFTTDEMNETLSVELNTSQEESRFIVVALVNSEFHHLVITYDIEKAEINVFKILVKKIKYHPSFKIEIVNRNQLRVALKNGSEEDERIIDIRKANRKAKKWFEADYLNDFSDEHILLLVSINKRRYYVYNQKNGIFFVRSNPYRVSRLAVRLFASRLPKGFLLYGRFKHNAYNSQFRYDQIYLQNEKKKLGKFIRPFKKIKLLNQFGFILIPYYVVQGQERVHVNLMCGDDQHILHNVKLKYHDIPVKTLKIKRYENDMLIMRTNLHGNITLTKIPFSQEYTFASRIKKGLGKFIGSFLKHKTINLFFEKKSMKADESSFRVFEKVKKRSDITSTNVFVLDKNSTDYSGLKKKYNSSLITKYSMKHYIYTFASSHFISSELPNHLFNDRLYIDDLRDKLMHTPSVFLQHGIMFAKPVDNPMAMGFHKENNQYNIIKNVISSDLEAEQFYKMGYSHEELMKTGLATLDYAKLDNDANKIAYMPTYRFWEEQLIYSGKIEQTTYYKSIMKVIRLFEENQLLDRLMVIPHNKFSEYIFENMSEYKDVIAPNPSEALKKAIVFITDYSSAIYDAIYRGAYPIFYWEEKSYLIESYRAIPPVNESNAPDRLQSREMICCD</sequence>
<evidence type="ECO:0000313" key="2">
    <source>
        <dbReference type="Proteomes" id="UP001275315"/>
    </source>
</evidence>
<protein>
    <submittedName>
        <fullName evidence="1">Teichoic acid biosynthesis protein</fullName>
    </submittedName>
</protein>
<gene>
    <name evidence="1" type="ORF">RWD45_12335</name>
</gene>
<proteinExistence type="predicted"/>
<dbReference type="InterPro" id="IPR043148">
    <property type="entry name" value="TagF_C"/>
</dbReference>
<dbReference type="Proteomes" id="UP001275315">
    <property type="component" value="Unassembled WGS sequence"/>
</dbReference>
<comment type="caution">
    <text evidence="1">The sequence shown here is derived from an EMBL/GenBank/DDBJ whole genome shotgun (WGS) entry which is preliminary data.</text>
</comment>
<organism evidence="1 2">
    <name type="scientific">Paracerasibacillus soli</name>
    <dbReference type="NCBI Taxonomy" id="480284"/>
    <lineage>
        <taxon>Bacteria</taxon>
        <taxon>Bacillati</taxon>
        <taxon>Bacillota</taxon>
        <taxon>Bacilli</taxon>
        <taxon>Bacillales</taxon>
        <taxon>Bacillaceae</taxon>
        <taxon>Paracerasibacillus</taxon>
    </lineage>
</organism>
<name>A0ABU5CS50_9BACI</name>
<dbReference type="Gene3D" id="3.40.50.12580">
    <property type="match status" value="1"/>
</dbReference>
<evidence type="ECO:0000313" key="1">
    <source>
        <dbReference type="EMBL" id="MDY0409207.1"/>
    </source>
</evidence>
<reference evidence="1 2" key="1">
    <citation type="submission" date="2023-10" db="EMBL/GenBank/DDBJ databases">
        <title>Virgibacillus soli CC-YMP-6 genome.</title>
        <authorList>
            <person name="Miliotis G."/>
            <person name="Sengupta P."/>
            <person name="Hameed A."/>
            <person name="Chuvochina M."/>
            <person name="Mcdonagh F."/>
            <person name="Simpson A.C."/>
            <person name="Singh N.K."/>
            <person name="Rekha P.D."/>
            <person name="Raman K."/>
            <person name="Hugenholtz P."/>
            <person name="Venkateswaran K."/>
        </authorList>
    </citation>
    <scope>NUCLEOTIDE SEQUENCE [LARGE SCALE GENOMIC DNA]</scope>
    <source>
        <strain evidence="1 2">CC-YMP-6</strain>
    </source>
</reference>